<dbReference type="InterPro" id="IPR038422">
    <property type="entry name" value="Cut8/Sts1_sf"/>
</dbReference>
<dbReference type="GO" id="GO:0003684">
    <property type="term" value="F:damaged DNA binding"/>
    <property type="evidence" value="ECO:0007669"/>
    <property type="project" value="InterPro"/>
</dbReference>
<name>A0A9P8NX35_9ASCO</name>
<dbReference type="GO" id="GO:0000110">
    <property type="term" value="C:nucleotide-excision repair factor 1 complex"/>
    <property type="evidence" value="ECO:0007669"/>
    <property type="project" value="TreeGrafter"/>
</dbReference>
<dbReference type="PANTHER" id="PTHR10142:SF0">
    <property type="entry name" value="DNA REPAIR PROTEIN COMPLEMENTING XP-A CELLS"/>
    <property type="match status" value="1"/>
</dbReference>
<dbReference type="InterPro" id="IPR000465">
    <property type="entry name" value="XPA/RAD14"/>
</dbReference>
<evidence type="ECO:0000313" key="14">
    <source>
        <dbReference type="Proteomes" id="UP000788993"/>
    </source>
</evidence>
<dbReference type="AlphaFoldDB" id="A0A9P8NX35"/>
<reference evidence="13" key="2">
    <citation type="submission" date="2021-01" db="EMBL/GenBank/DDBJ databases">
        <authorList>
            <person name="Schikora-Tamarit M.A."/>
        </authorList>
    </citation>
    <scope>NUCLEOTIDE SEQUENCE</scope>
    <source>
        <strain evidence="13">NCAIM Y.01608</strain>
    </source>
</reference>
<evidence type="ECO:0000256" key="11">
    <source>
        <dbReference type="SAM" id="MobiDB-lite"/>
    </source>
</evidence>
<accession>A0A9P8NX35</accession>
<keyword evidence="7" id="KW-0238">DNA-binding</keyword>
<dbReference type="Pfam" id="PF01286">
    <property type="entry name" value="XPA_N"/>
    <property type="match status" value="1"/>
</dbReference>
<comment type="caution">
    <text evidence="13">The sequence shown here is derived from an EMBL/GenBank/DDBJ whole genome shotgun (WGS) entry which is preliminary data.</text>
</comment>
<dbReference type="InterPro" id="IPR022656">
    <property type="entry name" value="XPA_C"/>
</dbReference>
<evidence type="ECO:0000256" key="6">
    <source>
        <dbReference type="ARBA" id="ARBA00022927"/>
    </source>
</evidence>
<dbReference type="InterPro" id="IPR022652">
    <property type="entry name" value="Znf_XPA_CS"/>
</dbReference>
<dbReference type="GO" id="GO:0005737">
    <property type="term" value="C:cytoplasm"/>
    <property type="evidence" value="ECO:0007669"/>
    <property type="project" value="UniProtKB-SubCell"/>
</dbReference>
<dbReference type="EMBL" id="JAEUBD010001468">
    <property type="protein sequence ID" value="KAH3661027.1"/>
    <property type="molecule type" value="Genomic_DNA"/>
</dbReference>
<evidence type="ECO:0000256" key="2">
    <source>
        <dbReference type="ARBA" id="ARBA00022723"/>
    </source>
</evidence>
<keyword evidence="10" id="KW-0963">Cytoplasm</keyword>
<feature type="compositionally biased region" description="Basic and acidic residues" evidence="11">
    <location>
        <begin position="310"/>
        <end position="329"/>
    </location>
</feature>
<evidence type="ECO:0000256" key="5">
    <source>
        <dbReference type="ARBA" id="ARBA00022833"/>
    </source>
</evidence>
<dbReference type="SUPFAM" id="SSF46955">
    <property type="entry name" value="Putative DNA-binding domain"/>
    <property type="match status" value="1"/>
</dbReference>
<evidence type="ECO:0000256" key="9">
    <source>
        <dbReference type="ARBA" id="ARBA00023242"/>
    </source>
</evidence>
<comment type="function">
    <text evidence="10">Involved in ubiquitin-mediated protein degradation. Regulatory factor in the ubiquitin/proteasome pathway that controls the turnover of proteasome substrates. Targets proteasomes to the nucleus and facilitates the degradation of nuclear proteins.</text>
</comment>
<evidence type="ECO:0000259" key="12">
    <source>
        <dbReference type="Pfam" id="PF05181"/>
    </source>
</evidence>
<feature type="compositionally biased region" description="Basic residues" evidence="11">
    <location>
        <begin position="905"/>
        <end position="915"/>
    </location>
</feature>
<dbReference type="GO" id="GO:0071630">
    <property type="term" value="P:nuclear protein quality control by the ubiquitin-proteasome system"/>
    <property type="evidence" value="ECO:0007669"/>
    <property type="project" value="UniProtKB-UniRule"/>
</dbReference>
<feature type="region of interest" description="Disordered" evidence="11">
    <location>
        <begin position="901"/>
        <end position="931"/>
    </location>
</feature>
<keyword evidence="14" id="KW-1185">Reference proteome</keyword>
<sequence length="1193" mass="135709">MDLSLDPEVNPEWLGLLEPGGVISVRGGSELALVCVALGCSDFLLENVAGRLSPKSSDLSTASNVLFASSSRIQSISFSIIDPDALLECSAAEKDWTVSEFKLNAAWRSTPVLLGIYLSLYIIFLLALRGVPGEESIGLDTPESLLRGVEGVSGGKLLIEFLSFNRFPDIPNIGLAGSGSAVMSKLPLYVRGSHALEKIRLRQQALKGQNRPVPQKELTPEQRELIEKNRQKALERRRIREGMEKGNYRIADQATNSSDATSGVIEGAKKGDRNHIQERIRPSVKKADYIEYDFSTMQDTYGGFLSDADRKEARESDKTLEQWQDEKQNRPLVEPAPPLDLANAPKCFECGSVELDRNLLQTFGCRVCKSCENKYPEKYSLLTKTECKEDYFLTEPELADEALFKRLVKANPHSGTYSKMQLFLRYQIEEYAFKKWGSAENLDKEWLRREEMRVKRRDKKFNTRLREMRKKMRAEEFTRKLRGERNERHEHHWSRGEPMGQPGMVRRRCKDCGLEIEEIQIILVLNPSPYGSSISTAFHQVLSANHQVISVSPLHLSSITENEVTIDTTPICDADLKDFLDEQEFDLDDLLGLQVGEQFYGSKQNDRWYVKGSVMGTALFALDYLLPHHYTEMPSIDLIIVASSGHLVDGLYRQQTHVDLSVMKLAQARNIPVFNVNSNEDLDMVTASPLDEQNSDKNNELLELYLQRIVALVAQLMHEANYGKHNFHTSRSLQRSPKLREYFERERRNDNPRLLPNGVGLNINLRAEASCMDTDKNFNFIETRTTGGYNKLPALSYDETRGIAKIDSVYSIDNDLPRNKDRILSEMSVDNGDCLISVTPISWSGGDFETYNILGNVFEQLNAENQDEKPKLVQQVIHTSICKSMTLTNPMDFQNHLSTKDLHRITKPKKVGKRRHTDDSNDEDASKPRFMPKTLSKLAQHKKQRQPQVMGQKLSVSRIIETLDQESLQNLISNLVSEHPEVAPTLLKISPQVTIEDSLMVLEQKLERILQNMPYRVDASSDYSFLRVKPHVEDFFQTLSDYTLNFLPPIESDLTVPLMFLMKFLAKCFPRLPKFHAVEYRYYHSLTVDKFNTILDDILVQFLSEKKHNIILAINQDWLTDFRKISELNDNKFSSVYERLKLEIEQYENPDAASGQPSTGNPGRLTGLANLLNFSSDNSPLHGNTVGNVFDTI</sequence>
<evidence type="ECO:0000256" key="8">
    <source>
        <dbReference type="ARBA" id="ARBA00023204"/>
    </source>
</evidence>
<comment type="similarity">
    <text evidence="10">Belongs to the cut8/STS1 family.</text>
</comment>
<evidence type="ECO:0000313" key="13">
    <source>
        <dbReference type="EMBL" id="KAH3661027.1"/>
    </source>
</evidence>
<feature type="region of interest" description="Disordered" evidence="11">
    <location>
        <begin position="485"/>
        <end position="504"/>
    </location>
</feature>
<comment type="similarity">
    <text evidence="1">Belongs to the XPA family.</text>
</comment>
<dbReference type="GO" id="GO:1901255">
    <property type="term" value="P:nucleotide-excision repair involved in interstrand cross-link repair"/>
    <property type="evidence" value="ECO:0007669"/>
    <property type="project" value="TreeGrafter"/>
</dbReference>
<dbReference type="GO" id="GO:0006284">
    <property type="term" value="P:base-excision repair"/>
    <property type="evidence" value="ECO:0007669"/>
    <property type="project" value="TreeGrafter"/>
</dbReference>
<evidence type="ECO:0000256" key="1">
    <source>
        <dbReference type="ARBA" id="ARBA00005548"/>
    </source>
</evidence>
<proteinExistence type="inferred from homology"/>
<dbReference type="GO" id="GO:0015031">
    <property type="term" value="P:protein transport"/>
    <property type="evidence" value="ECO:0007669"/>
    <property type="project" value="UniProtKB-UniRule"/>
</dbReference>
<keyword evidence="5" id="KW-0862">Zinc</keyword>
<dbReference type="InterPro" id="IPR009061">
    <property type="entry name" value="DNA-bd_dom_put_sf"/>
</dbReference>
<dbReference type="InterPro" id="IPR013868">
    <property type="entry name" value="Cut8/Sts1_fam"/>
</dbReference>
<keyword evidence="3" id="KW-0227">DNA damage</keyword>
<evidence type="ECO:0000256" key="10">
    <source>
        <dbReference type="RuleBase" id="RU368013"/>
    </source>
</evidence>
<keyword evidence="10" id="KW-0813">Transport</keyword>
<comment type="subunit">
    <text evidence="10">Binds the proteasome.</text>
</comment>
<comment type="subcellular location">
    <subcellularLocation>
        <location evidence="10">Cytoplasm</location>
    </subcellularLocation>
    <subcellularLocation>
        <location evidence="10">Nucleus</location>
    </subcellularLocation>
</comment>
<reference evidence="13" key="1">
    <citation type="journal article" date="2021" name="Open Biol.">
        <title>Shared evolutionary footprints suggest mitochondrial oxidative damage underlies multiple complex I losses in fungi.</title>
        <authorList>
            <person name="Schikora-Tamarit M.A."/>
            <person name="Marcet-Houben M."/>
            <person name="Nosek J."/>
            <person name="Gabaldon T."/>
        </authorList>
    </citation>
    <scope>NUCLEOTIDE SEQUENCE</scope>
    <source>
        <strain evidence="13">NCAIM Y.01608</strain>
    </source>
</reference>
<dbReference type="Gene3D" id="1.20.58.1590">
    <property type="entry name" value="Tethering factor for nuclear proteasome Cut8/Sts1"/>
    <property type="match status" value="1"/>
</dbReference>
<evidence type="ECO:0000256" key="7">
    <source>
        <dbReference type="ARBA" id="ARBA00023125"/>
    </source>
</evidence>
<dbReference type="GO" id="GO:0031144">
    <property type="term" value="P:proteasome localization"/>
    <property type="evidence" value="ECO:0007669"/>
    <property type="project" value="UniProtKB-UniRule"/>
</dbReference>
<dbReference type="Proteomes" id="UP000788993">
    <property type="component" value="Unassembled WGS sequence"/>
</dbReference>
<evidence type="ECO:0000256" key="4">
    <source>
        <dbReference type="ARBA" id="ARBA00022771"/>
    </source>
</evidence>
<dbReference type="PANTHER" id="PTHR10142">
    <property type="entry name" value="DNA REPAIR PROTEIN COMPLEMENTING XP-A CELLS"/>
    <property type="match status" value="1"/>
</dbReference>
<feature type="compositionally biased region" description="Basic and acidic residues" evidence="11">
    <location>
        <begin position="916"/>
        <end position="927"/>
    </location>
</feature>
<dbReference type="InterPro" id="IPR037129">
    <property type="entry name" value="XPA_sf"/>
</dbReference>
<feature type="region of interest" description="Disordered" evidence="11">
    <location>
        <begin position="310"/>
        <end position="336"/>
    </location>
</feature>
<dbReference type="NCBIfam" id="TIGR00598">
    <property type="entry name" value="rad14"/>
    <property type="match status" value="1"/>
</dbReference>
<keyword evidence="4" id="KW-0863">Zinc-finger</keyword>
<dbReference type="GO" id="GO:0070914">
    <property type="term" value="P:UV-damage excision repair"/>
    <property type="evidence" value="ECO:0007669"/>
    <property type="project" value="TreeGrafter"/>
</dbReference>
<dbReference type="Pfam" id="PF08559">
    <property type="entry name" value="Cut8"/>
    <property type="match status" value="1"/>
</dbReference>
<protein>
    <recommendedName>
        <fullName evidence="10">Tethering factor for nuclear proteasome STS1</fullName>
    </recommendedName>
</protein>
<dbReference type="CDD" id="cd21077">
    <property type="entry name" value="DBD_Rad14"/>
    <property type="match status" value="1"/>
</dbReference>
<keyword evidence="9 10" id="KW-0539">Nucleus</keyword>
<feature type="domain" description="XPA C-terminal" evidence="12">
    <location>
        <begin position="378"/>
        <end position="428"/>
    </location>
</feature>
<dbReference type="Gene3D" id="3.90.530.10">
    <property type="entry name" value="XPA C-terminal domain"/>
    <property type="match status" value="1"/>
</dbReference>
<dbReference type="GO" id="GO:0008270">
    <property type="term" value="F:zinc ion binding"/>
    <property type="evidence" value="ECO:0007669"/>
    <property type="project" value="UniProtKB-KW"/>
</dbReference>
<keyword evidence="2" id="KW-0479">Metal-binding</keyword>
<gene>
    <name evidence="13" type="ORF">OGATHE_005359</name>
</gene>
<dbReference type="Pfam" id="PF05181">
    <property type="entry name" value="XPA_C"/>
    <property type="match status" value="1"/>
</dbReference>
<keyword evidence="8" id="KW-0234">DNA repair</keyword>
<evidence type="ECO:0000256" key="3">
    <source>
        <dbReference type="ARBA" id="ARBA00022763"/>
    </source>
</evidence>
<keyword evidence="6 10" id="KW-0653">Protein transport</keyword>
<organism evidence="13 14">
    <name type="scientific">Ogataea polymorpha</name>
    <dbReference type="NCBI Taxonomy" id="460523"/>
    <lineage>
        <taxon>Eukaryota</taxon>
        <taxon>Fungi</taxon>
        <taxon>Dikarya</taxon>
        <taxon>Ascomycota</taxon>
        <taxon>Saccharomycotina</taxon>
        <taxon>Pichiomycetes</taxon>
        <taxon>Pichiales</taxon>
        <taxon>Pichiaceae</taxon>
        <taxon>Ogataea</taxon>
    </lineage>
</organism>
<feature type="compositionally biased region" description="Basic and acidic residues" evidence="11">
    <location>
        <begin position="485"/>
        <end position="495"/>
    </location>
</feature>
<dbReference type="GO" id="GO:0000715">
    <property type="term" value="P:nucleotide-excision repair, DNA damage recognition"/>
    <property type="evidence" value="ECO:0007669"/>
    <property type="project" value="TreeGrafter"/>
</dbReference>